<gene>
    <name evidence="2" type="ORF">FKW44_003988</name>
</gene>
<feature type="region of interest" description="Disordered" evidence="1">
    <location>
        <begin position="1"/>
        <end position="27"/>
    </location>
</feature>
<reference evidence="3" key="1">
    <citation type="submission" date="2021-01" db="EMBL/GenBank/DDBJ databases">
        <title>Caligus Genome Assembly.</title>
        <authorList>
            <person name="Gallardo-Escarate C."/>
        </authorList>
    </citation>
    <scope>NUCLEOTIDE SEQUENCE [LARGE SCALE GENOMIC DNA]</scope>
</reference>
<name>A0A7T8K9M3_CALRO</name>
<dbReference type="EMBL" id="CP045892">
    <property type="protein sequence ID" value="QQP52002.1"/>
    <property type="molecule type" value="Genomic_DNA"/>
</dbReference>
<protein>
    <submittedName>
        <fullName evidence="2">Uncharacterized protein</fullName>
    </submittedName>
</protein>
<feature type="compositionally biased region" description="Acidic residues" evidence="1">
    <location>
        <begin position="1"/>
        <end position="13"/>
    </location>
</feature>
<accession>A0A7T8K9M3</accession>
<organism evidence="2 3">
    <name type="scientific">Caligus rogercresseyi</name>
    <name type="common">Sea louse</name>
    <dbReference type="NCBI Taxonomy" id="217165"/>
    <lineage>
        <taxon>Eukaryota</taxon>
        <taxon>Metazoa</taxon>
        <taxon>Ecdysozoa</taxon>
        <taxon>Arthropoda</taxon>
        <taxon>Crustacea</taxon>
        <taxon>Multicrustacea</taxon>
        <taxon>Hexanauplia</taxon>
        <taxon>Copepoda</taxon>
        <taxon>Siphonostomatoida</taxon>
        <taxon>Caligidae</taxon>
        <taxon>Caligus</taxon>
    </lineage>
</organism>
<proteinExistence type="predicted"/>
<keyword evidence="3" id="KW-1185">Reference proteome</keyword>
<evidence type="ECO:0000313" key="2">
    <source>
        <dbReference type="EMBL" id="QQP52002.1"/>
    </source>
</evidence>
<dbReference type="Proteomes" id="UP000595437">
    <property type="component" value="Chromosome 3"/>
</dbReference>
<sequence length="90" mass="10599">MEDGSMETGDFDEEGLHNGDTKMTWRNGSTREGRHLYAWAGYDYAWKRDLEIWEDGALLKAVKYYGEDLMVEDWGTWTNWWIMKRAASVP</sequence>
<dbReference type="AlphaFoldDB" id="A0A7T8K9M3"/>
<evidence type="ECO:0000256" key="1">
    <source>
        <dbReference type="SAM" id="MobiDB-lite"/>
    </source>
</evidence>
<evidence type="ECO:0000313" key="3">
    <source>
        <dbReference type="Proteomes" id="UP000595437"/>
    </source>
</evidence>